<dbReference type="SUPFAM" id="SSF53448">
    <property type="entry name" value="Nucleotide-diphospho-sugar transferases"/>
    <property type="match status" value="1"/>
</dbReference>
<dbReference type="CDD" id="cd02503">
    <property type="entry name" value="MobA"/>
    <property type="match status" value="1"/>
</dbReference>
<sequence>MNKQERQGQQTESDSAVHSGQRTVGILLAGGLSRRYGSPKAFAEYEGRPFHVHAYEALAGTCDTVIVSSSQELAGRFPQTYDVCTDLPDIMGQGPLAGICTVMQQVPADRYVVLPCDMPRIGPNQSRRLAQIAQMHEEADVTAVRTADAHLPLLSVWHSNLSERLEERVRSGNLAVMKLLAEVNTVWVNASMLHDDPRIFHNFNTPDAD</sequence>
<protein>
    <recommendedName>
        <fullName evidence="8">Probable molybdenum cofactor guanylyltransferase</fullName>
        <shortName evidence="8">MoCo guanylyltransferase</shortName>
        <ecNumber evidence="8">2.7.7.77</ecNumber>
    </recommendedName>
    <alternativeName>
        <fullName evidence="8">GTP:molybdopterin guanylyltransferase</fullName>
    </alternativeName>
    <alternativeName>
        <fullName evidence="8">Mo-MPT guanylyltransferase</fullName>
    </alternativeName>
    <alternativeName>
        <fullName evidence="8">Molybdopterin guanylyltransferase</fullName>
    </alternativeName>
    <alternativeName>
        <fullName evidence="8">Molybdopterin-guanine dinucleotide synthase</fullName>
        <shortName evidence="8">MGD synthase</shortName>
    </alternativeName>
</protein>
<dbReference type="PANTHER" id="PTHR19136:SF81">
    <property type="entry name" value="MOLYBDENUM COFACTOR GUANYLYLTRANSFERASE"/>
    <property type="match status" value="1"/>
</dbReference>
<evidence type="ECO:0000313" key="10">
    <source>
        <dbReference type="EMBL" id="GGO02014.1"/>
    </source>
</evidence>
<gene>
    <name evidence="8 10" type="primary">mobA</name>
    <name evidence="10" type="ORF">GCM10010969_24880</name>
</gene>
<evidence type="ECO:0000256" key="3">
    <source>
        <dbReference type="ARBA" id="ARBA00022723"/>
    </source>
</evidence>
<dbReference type="RefSeq" id="WP_018976301.1">
    <property type="nucleotide sequence ID" value="NZ_BMLN01000006.1"/>
</dbReference>
<evidence type="ECO:0000256" key="1">
    <source>
        <dbReference type="ARBA" id="ARBA00022490"/>
    </source>
</evidence>
<evidence type="ECO:0000256" key="7">
    <source>
        <dbReference type="ARBA" id="ARBA00023150"/>
    </source>
</evidence>
<dbReference type="InterPro" id="IPR029044">
    <property type="entry name" value="Nucleotide-diphossugar_trans"/>
</dbReference>
<organism evidence="10 11">
    <name type="scientific">Saccharibacillus kuerlensis</name>
    <dbReference type="NCBI Taxonomy" id="459527"/>
    <lineage>
        <taxon>Bacteria</taxon>
        <taxon>Bacillati</taxon>
        <taxon>Bacillota</taxon>
        <taxon>Bacilli</taxon>
        <taxon>Bacillales</taxon>
        <taxon>Paenibacillaceae</taxon>
        <taxon>Saccharibacillus</taxon>
    </lineage>
</organism>
<keyword evidence="11" id="KW-1185">Reference proteome</keyword>
<dbReference type="PANTHER" id="PTHR19136">
    <property type="entry name" value="MOLYBDENUM COFACTOR GUANYLYLTRANSFERASE"/>
    <property type="match status" value="1"/>
</dbReference>
<dbReference type="InterPro" id="IPR013482">
    <property type="entry name" value="Molybde_CF_guanTrfase"/>
</dbReference>
<comment type="domain">
    <text evidence="8">The N-terminal domain determines nucleotide recognition and specific binding, while the C-terminal domain determines the specific binding to the target protein.</text>
</comment>
<keyword evidence="3 8" id="KW-0479">Metal-binding</keyword>
<comment type="catalytic activity">
    <reaction evidence="8">
        <text>Mo-molybdopterin + GTP + H(+) = Mo-molybdopterin guanine dinucleotide + diphosphate</text>
        <dbReference type="Rhea" id="RHEA:34243"/>
        <dbReference type="ChEBI" id="CHEBI:15378"/>
        <dbReference type="ChEBI" id="CHEBI:33019"/>
        <dbReference type="ChEBI" id="CHEBI:37565"/>
        <dbReference type="ChEBI" id="CHEBI:71302"/>
        <dbReference type="ChEBI" id="CHEBI:71310"/>
        <dbReference type="EC" id="2.7.7.77"/>
    </reaction>
</comment>
<evidence type="ECO:0000313" key="11">
    <source>
        <dbReference type="Proteomes" id="UP000606653"/>
    </source>
</evidence>
<dbReference type="HAMAP" id="MF_00316">
    <property type="entry name" value="MobA"/>
    <property type="match status" value="1"/>
</dbReference>
<dbReference type="Pfam" id="PF12804">
    <property type="entry name" value="NTP_transf_3"/>
    <property type="match status" value="1"/>
</dbReference>
<evidence type="ECO:0000256" key="8">
    <source>
        <dbReference type="HAMAP-Rule" id="MF_00316"/>
    </source>
</evidence>
<evidence type="ECO:0000256" key="2">
    <source>
        <dbReference type="ARBA" id="ARBA00022679"/>
    </source>
</evidence>
<dbReference type="Proteomes" id="UP000606653">
    <property type="component" value="Unassembled WGS sequence"/>
</dbReference>
<feature type="binding site" evidence="8">
    <location>
        <position position="117"/>
    </location>
    <ligand>
        <name>Mg(2+)</name>
        <dbReference type="ChEBI" id="CHEBI:18420"/>
    </ligand>
</feature>
<keyword evidence="1 8" id="KW-0963">Cytoplasm</keyword>
<reference evidence="11" key="1">
    <citation type="journal article" date="2019" name="Int. J. Syst. Evol. Microbiol.">
        <title>The Global Catalogue of Microorganisms (GCM) 10K type strain sequencing project: providing services to taxonomists for standard genome sequencing and annotation.</title>
        <authorList>
            <consortium name="The Broad Institute Genomics Platform"/>
            <consortium name="The Broad Institute Genome Sequencing Center for Infectious Disease"/>
            <person name="Wu L."/>
            <person name="Ma J."/>
        </authorList>
    </citation>
    <scope>NUCLEOTIDE SEQUENCE [LARGE SCALE GENOMIC DNA]</scope>
    <source>
        <strain evidence="11">CGMCC 1.6964</strain>
    </source>
</reference>
<keyword evidence="4 8" id="KW-0547">Nucleotide-binding</keyword>
<feature type="domain" description="MobA-like NTP transferase" evidence="9">
    <location>
        <begin position="25"/>
        <end position="170"/>
    </location>
</feature>
<comment type="caution">
    <text evidence="8">Lacks conserved residue(s) required for the propagation of feature annotation.</text>
</comment>
<proteinExistence type="inferred from homology"/>
<keyword evidence="10" id="KW-0548">Nucleotidyltransferase</keyword>
<dbReference type="GO" id="GO:0016779">
    <property type="term" value="F:nucleotidyltransferase activity"/>
    <property type="evidence" value="ECO:0007669"/>
    <property type="project" value="UniProtKB-KW"/>
</dbReference>
<comment type="subcellular location">
    <subcellularLocation>
        <location evidence="8">Cytoplasm</location>
    </subcellularLocation>
</comment>
<evidence type="ECO:0000256" key="4">
    <source>
        <dbReference type="ARBA" id="ARBA00022741"/>
    </source>
</evidence>
<dbReference type="EC" id="2.7.7.77" evidence="8"/>
<comment type="caution">
    <text evidence="10">The sequence shown here is derived from an EMBL/GenBank/DDBJ whole genome shotgun (WGS) entry which is preliminary data.</text>
</comment>
<name>A0ABQ2L3Z2_9BACL</name>
<evidence type="ECO:0000256" key="5">
    <source>
        <dbReference type="ARBA" id="ARBA00022842"/>
    </source>
</evidence>
<dbReference type="EMBL" id="BMLN01000006">
    <property type="protein sequence ID" value="GGO02014.1"/>
    <property type="molecule type" value="Genomic_DNA"/>
</dbReference>
<feature type="binding site" evidence="8">
    <location>
        <position position="117"/>
    </location>
    <ligand>
        <name>GTP</name>
        <dbReference type="ChEBI" id="CHEBI:37565"/>
    </ligand>
</feature>
<feature type="binding site" evidence="8">
    <location>
        <position position="40"/>
    </location>
    <ligand>
        <name>GTP</name>
        <dbReference type="ChEBI" id="CHEBI:37565"/>
    </ligand>
</feature>
<dbReference type="InterPro" id="IPR025877">
    <property type="entry name" value="MobA-like_NTP_Trfase"/>
</dbReference>
<accession>A0ABQ2L3Z2</accession>
<dbReference type="Gene3D" id="3.90.550.10">
    <property type="entry name" value="Spore Coat Polysaccharide Biosynthesis Protein SpsA, Chain A"/>
    <property type="match status" value="1"/>
</dbReference>
<keyword evidence="6 8" id="KW-0342">GTP-binding</keyword>
<feature type="binding site" evidence="8">
    <location>
        <position position="86"/>
    </location>
    <ligand>
        <name>GTP</name>
        <dbReference type="ChEBI" id="CHEBI:37565"/>
    </ligand>
</feature>
<comment type="function">
    <text evidence="8">Transfers a GMP moiety from GTP to Mo-molybdopterin (Mo-MPT) cofactor (Moco or molybdenum cofactor) to form Mo-molybdopterin guanine dinucleotide (Mo-MGD) cofactor.</text>
</comment>
<evidence type="ECO:0000256" key="6">
    <source>
        <dbReference type="ARBA" id="ARBA00023134"/>
    </source>
</evidence>
<comment type="similarity">
    <text evidence="8">Belongs to the MobA family.</text>
</comment>
<keyword evidence="7 8" id="KW-0501">Molybdenum cofactor biosynthesis</keyword>
<comment type="cofactor">
    <cofactor evidence="8">
        <name>Mg(2+)</name>
        <dbReference type="ChEBI" id="CHEBI:18420"/>
    </cofactor>
</comment>
<keyword evidence="5 8" id="KW-0460">Magnesium</keyword>
<feature type="binding site" evidence="8">
    <location>
        <begin position="28"/>
        <end position="30"/>
    </location>
    <ligand>
        <name>GTP</name>
        <dbReference type="ChEBI" id="CHEBI:37565"/>
    </ligand>
</feature>
<keyword evidence="2 8" id="KW-0808">Transferase</keyword>
<evidence type="ECO:0000259" key="9">
    <source>
        <dbReference type="Pfam" id="PF12804"/>
    </source>
</evidence>